<feature type="region of interest" description="Disordered" evidence="1">
    <location>
        <begin position="1"/>
        <end position="85"/>
    </location>
</feature>
<dbReference type="Proteomes" id="UP000838412">
    <property type="component" value="Chromosome 17"/>
</dbReference>
<dbReference type="SUPFAM" id="SSF54001">
    <property type="entry name" value="Cysteine proteinases"/>
    <property type="match status" value="2"/>
</dbReference>
<dbReference type="Gene3D" id="3.10.620.30">
    <property type="match status" value="2"/>
</dbReference>
<reference evidence="3" key="1">
    <citation type="submission" date="2022-01" db="EMBL/GenBank/DDBJ databases">
        <authorList>
            <person name="Braso-Vives M."/>
        </authorList>
    </citation>
    <scope>NUCLEOTIDE SEQUENCE</scope>
</reference>
<feature type="compositionally biased region" description="Polar residues" evidence="1">
    <location>
        <begin position="64"/>
        <end position="85"/>
    </location>
</feature>
<dbReference type="Pfam" id="PF01841">
    <property type="entry name" value="Transglut_core"/>
    <property type="match status" value="2"/>
</dbReference>
<evidence type="ECO:0000256" key="1">
    <source>
        <dbReference type="SAM" id="MobiDB-lite"/>
    </source>
</evidence>
<sequence>MGCSCSKSTSVGIVEERRPVRKLSGKDGRPPTGAQGQRRTDGKGPLKEDNQAQVKATVHEDSTGRSAQTNDKAYTTSFGQKTQETSTKIPDIDVFKDLDRRASQAPEGHATIKDLVLYLIETAKTPLEKARVLFRWVTSHVQYDVVSYVTGGPKEVTPDGVFRKRMSVCQGYADLYKEMCRFAVVNCVTISGRSKGGSYEVGDKFGPNSDHAWNAVEIDGRWYLIDCTWAAGNTDLQKKTFEFKYNEHYFFTDPEVFVTDHHPMDNKWQLEFFPAERKQLTYSFDMGSSCSKSRSANVVEGQRPVKNGRQLTSTLPQDRQPAGEQNRLHNEPSQDSVLKIRQTNDGGDNQELLGAAVHGVSKETTDPTTEEQTSNNTVAELQETIGEQDDQEAAVRKESKETTDITAEEQTKEQTSPNNERNRDTVAELKETIGEHDDQRQAEGHEDLRETTDDIAVEQKKNQTTPDPCKDNDAEVQETIGEQSDQAEVHEDSADHSVQKNKGVDTTVMESKTPRPRAKKDLIPDLEVFKDLDERAVQAPEGHATIKNLVLYLIETAKTPLEKARVLFRWVTSHVQYDVVALVTGGPKEVRPDGVFRKRMSVCQGYADLYKEMCRFAEVNCVTVSGRSKGGSYQVGDKFGPNSDHAWNAVKIDGKWHLLDCTWAAGNSDLQKRTFEFEYNEHYFFTDPEVFPLDGRLAANRRVHFRVVFPNAVEVVVIANGKWHKLVRNADDSWEGDADTGEQGKIIQVATKDTGGKSYSTLLQYEVVAYM</sequence>
<dbReference type="OrthoDB" id="6129702at2759"/>
<feature type="compositionally biased region" description="Polar residues" evidence="1">
    <location>
        <begin position="1"/>
        <end position="11"/>
    </location>
</feature>
<evidence type="ECO:0000313" key="4">
    <source>
        <dbReference type="Proteomes" id="UP000838412"/>
    </source>
</evidence>
<protein>
    <submittedName>
        <fullName evidence="3">KY protein</fullName>
    </submittedName>
</protein>
<dbReference type="SMART" id="SM00460">
    <property type="entry name" value="TGc"/>
    <property type="match status" value="2"/>
</dbReference>
<keyword evidence="4" id="KW-1185">Reference proteome</keyword>
<dbReference type="InterPro" id="IPR002931">
    <property type="entry name" value="Transglutaminase-like"/>
</dbReference>
<dbReference type="AlphaFoldDB" id="A0A8K0EDK6"/>
<dbReference type="InterPro" id="IPR038765">
    <property type="entry name" value="Papain-like_cys_pep_sf"/>
</dbReference>
<dbReference type="InterPro" id="IPR052557">
    <property type="entry name" value="CAP/Cytokinesis_protein"/>
</dbReference>
<dbReference type="PANTHER" id="PTHR46333">
    <property type="entry name" value="CYTOKINESIS PROTEIN 3"/>
    <property type="match status" value="1"/>
</dbReference>
<feature type="region of interest" description="Disordered" evidence="1">
    <location>
        <begin position="288"/>
        <end position="335"/>
    </location>
</feature>
<dbReference type="GO" id="GO:0005737">
    <property type="term" value="C:cytoplasm"/>
    <property type="evidence" value="ECO:0007669"/>
    <property type="project" value="TreeGrafter"/>
</dbReference>
<feature type="domain" description="Transglutaminase-like" evidence="2">
    <location>
        <begin position="595"/>
        <end position="663"/>
    </location>
</feature>
<dbReference type="PANTHER" id="PTHR46333:SF2">
    <property type="entry name" value="CYTOKINESIS PROTEIN 3"/>
    <property type="match status" value="1"/>
</dbReference>
<evidence type="ECO:0000259" key="2">
    <source>
        <dbReference type="SMART" id="SM00460"/>
    </source>
</evidence>
<gene>
    <name evidence="3" type="primary">KY</name>
    <name evidence="3" type="ORF">BLAG_LOCUS10236</name>
</gene>
<feature type="compositionally biased region" description="Basic and acidic residues" evidence="1">
    <location>
        <begin position="14"/>
        <end position="29"/>
    </location>
</feature>
<proteinExistence type="predicted"/>
<accession>A0A8K0EDK6</accession>
<feature type="region of interest" description="Disordered" evidence="1">
    <location>
        <begin position="480"/>
        <end position="517"/>
    </location>
</feature>
<dbReference type="EMBL" id="OV696702">
    <property type="protein sequence ID" value="CAH1248979.1"/>
    <property type="molecule type" value="Genomic_DNA"/>
</dbReference>
<feature type="compositionally biased region" description="Basic and acidic residues" evidence="1">
    <location>
        <begin position="38"/>
        <end position="50"/>
    </location>
</feature>
<feature type="domain" description="Transglutaminase-like" evidence="2">
    <location>
        <begin position="161"/>
        <end position="229"/>
    </location>
</feature>
<organism evidence="3 4">
    <name type="scientific">Branchiostoma lanceolatum</name>
    <name type="common">Common lancelet</name>
    <name type="synonym">Amphioxus lanceolatum</name>
    <dbReference type="NCBI Taxonomy" id="7740"/>
    <lineage>
        <taxon>Eukaryota</taxon>
        <taxon>Metazoa</taxon>
        <taxon>Chordata</taxon>
        <taxon>Cephalochordata</taxon>
        <taxon>Leptocardii</taxon>
        <taxon>Amphioxiformes</taxon>
        <taxon>Branchiostomatidae</taxon>
        <taxon>Branchiostoma</taxon>
    </lineage>
</organism>
<evidence type="ECO:0000313" key="3">
    <source>
        <dbReference type="EMBL" id="CAH1248979.1"/>
    </source>
</evidence>
<feature type="compositionally biased region" description="Basic and acidic residues" evidence="1">
    <location>
        <begin position="393"/>
        <end position="403"/>
    </location>
</feature>
<name>A0A8K0EDK6_BRALA</name>
<feature type="compositionally biased region" description="Basic and acidic residues" evidence="1">
    <location>
        <begin position="487"/>
        <end position="498"/>
    </location>
</feature>
<feature type="region of interest" description="Disordered" evidence="1">
    <location>
        <begin position="384"/>
        <end position="424"/>
    </location>
</feature>